<dbReference type="AlphaFoldDB" id="A0AAP7W8K4"/>
<gene>
    <name evidence="1" type="ORF">S3E15_05623</name>
</gene>
<reference evidence="1 2" key="1">
    <citation type="submission" date="2016-12" db="EMBL/GenBank/DDBJ databases">
        <title>Genome Sequences of Twelve Sporeforming Bacillus Species Isolated from Foods.</title>
        <authorList>
            <person name="De Jong A."/>
            <person name="Holsappel S."/>
            <person name="Kuipers O.P."/>
        </authorList>
    </citation>
    <scope>NUCLEOTIDE SEQUENCE [LARGE SCALE GENOMIC DNA]</scope>
    <source>
        <strain evidence="1 2">S3E15</strain>
    </source>
</reference>
<evidence type="ECO:0000313" key="1">
    <source>
        <dbReference type="EMBL" id="OSX92642.1"/>
    </source>
</evidence>
<comment type="caution">
    <text evidence="1">The sequence shown here is derived from an EMBL/GenBank/DDBJ whole genome shotgun (WGS) entry which is preliminary data.</text>
</comment>
<name>A0AAP7W8K4_BACMY</name>
<dbReference type="Proteomes" id="UP000194131">
    <property type="component" value="Unassembled WGS sequence"/>
</dbReference>
<dbReference type="EMBL" id="MRWU01000007">
    <property type="protein sequence ID" value="OSX92642.1"/>
    <property type="molecule type" value="Genomic_DNA"/>
</dbReference>
<accession>A0AAP7W8K4</accession>
<protein>
    <submittedName>
        <fullName evidence="1">Uncharacterized protein</fullName>
    </submittedName>
</protein>
<evidence type="ECO:0000313" key="2">
    <source>
        <dbReference type="Proteomes" id="UP000194131"/>
    </source>
</evidence>
<sequence length="40" mass="4820">MKLMKSLHHYINLFEKTLKEIERNIVFLPIYSVGQRRDGT</sequence>
<organism evidence="1 2">
    <name type="scientific">Bacillus mycoides</name>
    <dbReference type="NCBI Taxonomy" id="1405"/>
    <lineage>
        <taxon>Bacteria</taxon>
        <taxon>Bacillati</taxon>
        <taxon>Bacillota</taxon>
        <taxon>Bacilli</taxon>
        <taxon>Bacillales</taxon>
        <taxon>Bacillaceae</taxon>
        <taxon>Bacillus</taxon>
        <taxon>Bacillus cereus group</taxon>
    </lineage>
</organism>
<proteinExistence type="predicted"/>